<sequence length="299" mass="33306">MRADDLILFTQVVDLGSFTRVAEQNNLTNSVVSKRIGKLEDELGIQLLYRTTRKLSLTEAGETLYQGAKNVKLATEAVQEAVLDLGQSMTGHIKMSVPTISGDLVLADAVAEFCSMHPGLTVDMSLNNRFVDLIEDGYDLVVRTGHLEDSTLIARHLIDSQWVVCASPKYIAQHGRPLLPQDLLEHNCLLYAYQATGAADWQFKDGDRHYILRISGNFSTDTAGALRKAALGGYGVAYVPRCLVYHDIQKGDLVDLLPDQVGKRLGIYAVYPYSRHPLKKVTKLIEHIKHRYSQIGDYF</sequence>
<evidence type="ECO:0000259" key="5">
    <source>
        <dbReference type="PROSITE" id="PS50931"/>
    </source>
</evidence>
<keyword evidence="7" id="KW-1185">Reference proteome</keyword>
<dbReference type="PANTHER" id="PTHR30537:SF5">
    <property type="entry name" value="HTH-TYPE TRANSCRIPTIONAL ACTIVATOR TTDR-RELATED"/>
    <property type="match status" value="1"/>
</dbReference>
<dbReference type="GO" id="GO:0003700">
    <property type="term" value="F:DNA-binding transcription factor activity"/>
    <property type="evidence" value="ECO:0007669"/>
    <property type="project" value="InterPro"/>
</dbReference>
<feature type="domain" description="HTH lysR-type" evidence="5">
    <location>
        <begin position="1"/>
        <end position="58"/>
    </location>
</feature>
<keyword evidence="3" id="KW-0238">DNA-binding</keyword>
<accession>A0A7Z2T7W7</accession>
<evidence type="ECO:0000256" key="3">
    <source>
        <dbReference type="ARBA" id="ARBA00023125"/>
    </source>
</evidence>
<dbReference type="InterPro" id="IPR036388">
    <property type="entry name" value="WH-like_DNA-bd_sf"/>
</dbReference>
<evidence type="ECO:0000256" key="2">
    <source>
        <dbReference type="ARBA" id="ARBA00023015"/>
    </source>
</evidence>
<organism evidence="6 7">
    <name type="scientific">Vibrio astriarenae</name>
    <dbReference type="NCBI Taxonomy" id="1481923"/>
    <lineage>
        <taxon>Bacteria</taxon>
        <taxon>Pseudomonadati</taxon>
        <taxon>Pseudomonadota</taxon>
        <taxon>Gammaproteobacteria</taxon>
        <taxon>Vibrionales</taxon>
        <taxon>Vibrionaceae</taxon>
        <taxon>Vibrio</taxon>
    </lineage>
</organism>
<dbReference type="SUPFAM" id="SSF46785">
    <property type="entry name" value="Winged helix' DNA-binding domain"/>
    <property type="match status" value="1"/>
</dbReference>
<dbReference type="FunFam" id="1.10.10.10:FF:000396">
    <property type="entry name" value="LysR family transcriptional regulator"/>
    <property type="match status" value="1"/>
</dbReference>
<dbReference type="PROSITE" id="PS50931">
    <property type="entry name" value="HTH_LYSR"/>
    <property type="match status" value="1"/>
</dbReference>
<dbReference type="Gene3D" id="3.40.190.290">
    <property type="match status" value="1"/>
</dbReference>
<proteinExistence type="inferred from homology"/>
<dbReference type="EMBL" id="CP047476">
    <property type="protein sequence ID" value="QIA65905.1"/>
    <property type="molecule type" value="Genomic_DNA"/>
</dbReference>
<dbReference type="Pfam" id="PF00126">
    <property type="entry name" value="HTH_1"/>
    <property type="match status" value="1"/>
</dbReference>
<keyword evidence="2" id="KW-0805">Transcription regulation</keyword>
<evidence type="ECO:0000313" key="7">
    <source>
        <dbReference type="Proteomes" id="UP000464262"/>
    </source>
</evidence>
<dbReference type="InterPro" id="IPR036390">
    <property type="entry name" value="WH_DNA-bd_sf"/>
</dbReference>
<dbReference type="InterPro" id="IPR000847">
    <property type="entry name" value="LysR_HTH_N"/>
</dbReference>
<dbReference type="FunFam" id="3.40.190.290:FF:000001">
    <property type="entry name" value="Transcriptional regulator, LysR family"/>
    <property type="match status" value="1"/>
</dbReference>
<reference evidence="6 7" key="1">
    <citation type="submission" date="2020-01" db="EMBL/GenBank/DDBJ databases">
        <title>Whole genome and functional gene identification of agarase of Vibrio HN897.</title>
        <authorList>
            <person name="Liu Y."/>
            <person name="Zhao Z."/>
        </authorList>
    </citation>
    <scope>NUCLEOTIDE SEQUENCE [LARGE SCALE GENOMIC DNA]</scope>
    <source>
        <strain evidence="6 7">HN897</strain>
    </source>
</reference>
<name>A0A7Z2T7W7_9VIBR</name>
<keyword evidence="4" id="KW-0804">Transcription</keyword>
<dbReference type="KEGG" id="vas:GT360_20585"/>
<dbReference type="SUPFAM" id="SSF53850">
    <property type="entry name" value="Periplasmic binding protein-like II"/>
    <property type="match status" value="1"/>
</dbReference>
<gene>
    <name evidence="6" type="ORF">GT360_20585</name>
</gene>
<dbReference type="AlphaFoldDB" id="A0A7Z2T7W7"/>
<dbReference type="RefSeq" id="WP_164650801.1">
    <property type="nucleotide sequence ID" value="NZ_CP047476.1"/>
</dbReference>
<dbReference type="GO" id="GO:0006351">
    <property type="term" value="P:DNA-templated transcription"/>
    <property type="evidence" value="ECO:0007669"/>
    <property type="project" value="TreeGrafter"/>
</dbReference>
<dbReference type="GO" id="GO:0043565">
    <property type="term" value="F:sequence-specific DNA binding"/>
    <property type="evidence" value="ECO:0007669"/>
    <property type="project" value="TreeGrafter"/>
</dbReference>
<evidence type="ECO:0000256" key="4">
    <source>
        <dbReference type="ARBA" id="ARBA00023163"/>
    </source>
</evidence>
<dbReference type="InterPro" id="IPR005119">
    <property type="entry name" value="LysR_subst-bd"/>
</dbReference>
<evidence type="ECO:0000256" key="1">
    <source>
        <dbReference type="ARBA" id="ARBA00009437"/>
    </source>
</evidence>
<protein>
    <submittedName>
        <fullName evidence="6">LysR family transcriptional regulator</fullName>
    </submittedName>
</protein>
<dbReference type="InterPro" id="IPR058163">
    <property type="entry name" value="LysR-type_TF_proteobact-type"/>
</dbReference>
<dbReference type="Pfam" id="PF03466">
    <property type="entry name" value="LysR_substrate"/>
    <property type="match status" value="1"/>
</dbReference>
<dbReference type="PANTHER" id="PTHR30537">
    <property type="entry name" value="HTH-TYPE TRANSCRIPTIONAL REGULATOR"/>
    <property type="match status" value="1"/>
</dbReference>
<dbReference type="CDD" id="cd08422">
    <property type="entry name" value="PBP2_CrgA_like"/>
    <property type="match status" value="1"/>
</dbReference>
<dbReference type="Gene3D" id="1.10.10.10">
    <property type="entry name" value="Winged helix-like DNA-binding domain superfamily/Winged helix DNA-binding domain"/>
    <property type="match status" value="1"/>
</dbReference>
<dbReference type="Proteomes" id="UP000464262">
    <property type="component" value="Chromosome 2"/>
</dbReference>
<comment type="similarity">
    <text evidence="1">Belongs to the LysR transcriptional regulatory family.</text>
</comment>
<evidence type="ECO:0000313" key="6">
    <source>
        <dbReference type="EMBL" id="QIA65905.1"/>
    </source>
</evidence>